<organism evidence="3 4">
    <name type="scientific">Pedobacter cryoconitis</name>
    <dbReference type="NCBI Taxonomy" id="188932"/>
    <lineage>
        <taxon>Bacteria</taxon>
        <taxon>Pseudomonadati</taxon>
        <taxon>Bacteroidota</taxon>
        <taxon>Sphingobacteriia</taxon>
        <taxon>Sphingobacteriales</taxon>
        <taxon>Sphingobacteriaceae</taxon>
        <taxon>Pedobacter</taxon>
    </lineage>
</organism>
<comment type="similarity">
    <text evidence="1 2">Belongs to the cytochrome P450 family.</text>
</comment>
<evidence type="ECO:0000313" key="4">
    <source>
        <dbReference type="Proteomes" id="UP000537718"/>
    </source>
</evidence>
<dbReference type="Pfam" id="PF00067">
    <property type="entry name" value="p450"/>
    <property type="match status" value="1"/>
</dbReference>
<accession>A0A7W8YVA6</accession>
<dbReference type="Gene3D" id="1.10.630.10">
    <property type="entry name" value="Cytochrome P450"/>
    <property type="match status" value="1"/>
</dbReference>
<evidence type="ECO:0000256" key="2">
    <source>
        <dbReference type="RuleBase" id="RU000461"/>
    </source>
</evidence>
<comment type="caution">
    <text evidence="3">The sequence shown here is derived from an EMBL/GenBank/DDBJ whole genome shotgun (WGS) entry which is preliminary data.</text>
</comment>
<keyword evidence="2" id="KW-0349">Heme</keyword>
<dbReference type="GO" id="GO:0005506">
    <property type="term" value="F:iron ion binding"/>
    <property type="evidence" value="ECO:0007669"/>
    <property type="project" value="InterPro"/>
</dbReference>
<name>A0A7W8YVA6_9SPHI</name>
<protein>
    <submittedName>
        <fullName evidence="3">Cytochrome P450</fullName>
    </submittedName>
</protein>
<dbReference type="PANTHER" id="PTHR46696">
    <property type="entry name" value="P450, PUTATIVE (EUROFUNG)-RELATED"/>
    <property type="match status" value="1"/>
</dbReference>
<dbReference type="AlphaFoldDB" id="A0A7W8YVA6"/>
<keyword evidence="2" id="KW-0408">Iron</keyword>
<sequence>MKYHLFRLATFDEVTNQQLMDTGIILDWNTTEPHQFYAQKRAAHQVHYDKAQQSWIIYDYPQAKEALLNQDALIPQIKTDQTGLNQNAVKLIQQLARLSNFEQHQQSRDAALQIYNQMQPVVINALLDSLLKKTSAGAPVDWVEVVCKKLPALYILKSLGIGTEDCNLIIGYLPILVRIMSPGQTSEDILQLNELLGFLFPLLQKYLPDIKTAQNNLYPGEWTTLLISNLIGLLIQSYDAGRGLLTNTVLQLARHQLPAPVSLAENHFKEAVMETLRFDPPIHLTRRIAGKDLLIGDQLIKEGEMIIILLAAANLDPQIFESPLTYNPSRSNNQEHLAFGAGHHQCLAKHLTMHLTAETFKILHHRIQILPQSLTYEPLLNARLVKNLFITL</sequence>
<dbReference type="SUPFAM" id="SSF48264">
    <property type="entry name" value="Cytochrome P450"/>
    <property type="match status" value="1"/>
</dbReference>
<dbReference type="GO" id="GO:0004497">
    <property type="term" value="F:monooxygenase activity"/>
    <property type="evidence" value="ECO:0007669"/>
    <property type="project" value="UniProtKB-KW"/>
</dbReference>
<dbReference type="GO" id="GO:0020037">
    <property type="term" value="F:heme binding"/>
    <property type="evidence" value="ECO:0007669"/>
    <property type="project" value="InterPro"/>
</dbReference>
<dbReference type="InterPro" id="IPR001128">
    <property type="entry name" value="Cyt_P450"/>
</dbReference>
<reference evidence="3 4" key="1">
    <citation type="submission" date="2020-08" db="EMBL/GenBank/DDBJ databases">
        <title>Genomic Encyclopedia of Type Strains, Phase IV (KMG-V): Genome sequencing to study the core and pangenomes of soil and plant-associated prokaryotes.</title>
        <authorList>
            <person name="Whitman W."/>
        </authorList>
    </citation>
    <scope>NUCLEOTIDE SEQUENCE [LARGE SCALE GENOMIC DNA]</scope>
    <source>
        <strain evidence="3 4">MP7CTX6</strain>
    </source>
</reference>
<dbReference type="PROSITE" id="PS00086">
    <property type="entry name" value="CYTOCHROME_P450"/>
    <property type="match status" value="1"/>
</dbReference>
<dbReference type="PANTHER" id="PTHR46696:SF1">
    <property type="entry name" value="CYTOCHROME P450 YJIB-RELATED"/>
    <property type="match status" value="1"/>
</dbReference>
<dbReference type="InterPro" id="IPR002397">
    <property type="entry name" value="Cyt_P450_B"/>
</dbReference>
<keyword evidence="2" id="KW-0479">Metal-binding</keyword>
<keyword evidence="2" id="KW-0560">Oxidoreductase</keyword>
<evidence type="ECO:0000256" key="1">
    <source>
        <dbReference type="ARBA" id="ARBA00010617"/>
    </source>
</evidence>
<dbReference type="GO" id="GO:0016705">
    <property type="term" value="F:oxidoreductase activity, acting on paired donors, with incorporation or reduction of molecular oxygen"/>
    <property type="evidence" value="ECO:0007669"/>
    <property type="project" value="InterPro"/>
</dbReference>
<gene>
    <name evidence="3" type="ORF">HDE69_003526</name>
</gene>
<evidence type="ECO:0000313" key="3">
    <source>
        <dbReference type="EMBL" id="MBB5622451.1"/>
    </source>
</evidence>
<dbReference type="EMBL" id="JACHCF010000008">
    <property type="protein sequence ID" value="MBB5622451.1"/>
    <property type="molecule type" value="Genomic_DNA"/>
</dbReference>
<dbReference type="Proteomes" id="UP000537718">
    <property type="component" value="Unassembled WGS sequence"/>
</dbReference>
<dbReference type="RefSeq" id="WP_183868364.1">
    <property type="nucleotide sequence ID" value="NZ_JACHCF010000008.1"/>
</dbReference>
<proteinExistence type="inferred from homology"/>
<keyword evidence="2" id="KW-0503">Monooxygenase</keyword>
<dbReference type="PRINTS" id="PR00359">
    <property type="entry name" value="BP450"/>
</dbReference>
<dbReference type="InterPro" id="IPR036396">
    <property type="entry name" value="Cyt_P450_sf"/>
</dbReference>
<dbReference type="InterPro" id="IPR017972">
    <property type="entry name" value="Cyt_P450_CS"/>
</dbReference>